<proteinExistence type="predicted"/>
<evidence type="ECO:0000259" key="3">
    <source>
        <dbReference type="Pfam" id="PF01558"/>
    </source>
</evidence>
<feature type="region of interest" description="Disordered" evidence="2">
    <location>
        <begin position="215"/>
        <end position="237"/>
    </location>
</feature>
<accession>A0A365UF96</accession>
<evidence type="ECO:0000313" key="5">
    <source>
        <dbReference type="EMBL" id="RBI87523.1"/>
    </source>
</evidence>
<dbReference type="InterPro" id="IPR002869">
    <property type="entry name" value="Pyrv_flavodox_OxRed_cen"/>
</dbReference>
<dbReference type="InterPro" id="IPR052198">
    <property type="entry name" value="IorB_Oxidoreductase"/>
</dbReference>
<evidence type="ECO:0000256" key="1">
    <source>
        <dbReference type="ARBA" id="ARBA00023002"/>
    </source>
</evidence>
<dbReference type="SUPFAM" id="SSF53323">
    <property type="entry name" value="Pyruvate-ferredoxin oxidoreductase, PFOR, domain III"/>
    <property type="match status" value="1"/>
</dbReference>
<feature type="domain" description="DUF6537" evidence="4">
    <location>
        <begin position="263"/>
        <end position="478"/>
    </location>
</feature>
<dbReference type="Gene3D" id="3.40.920.10">
    <property type="entry name" value="Pyruvate-ferredoxin oxidoreductase, PFOR, domain III"/>
    <property type="match status" value="1"/>
</dbReference>
<dbReference type="Proteomes" id="UP000253370">
    <property type="component" value="Unassembled WGS sequence"/>
</dbReference>
<evidence type="ECO:0000256" key="2">
    <source>
        <dbReference type="SAM" id="MobiDB-lite"/>
    </source>
</evidence>
<dbReference type="PANTHER" id="PTHR43854:SF1">
    <property type="entry name" value="INDOLEPYRUVATE OXIDOREDUCTASE SUBUNIT IORB"/>
    <property type="match status" value="1"/>
</dbReference>
<dbReference type="InterPro" id="IPR019752">
    <property type="entry name" value="Pyrv/ketoisovalerate_OxRed_cat"/>
</dbReference>
<dbReference type="AlphaFoldDB" id="A0A365UF96"/>
<dbReference type="Pfam" id="PF01558">
    <property type="entry name" value="POR"/>
    <property type="match status" value="1"/>
</dbReference>
<organism evidence="5 6">
    <name type="scientific">Rhodosalinus halophilus</name>
    <dbReference type="NCBI Taxonomy" id="2259333"/>
    <lineage>
        <taxon>Bacteria</taxon>
        <taxon>Pseudomonadati</taxon>
        <taxon>Pseudomonadota</taxon>
        <taxon>Alphaproteobacteria</taxon>
        <taxon>Rhodobacterales</taxon>
        <taxon>Paracoccaceae</taxon>
        <taxon>Rhodosalinus</taxon>
    </lineage>
</organism>
<dbReference type="NCBIfam" id="NF006179">
    <property type="entry name" value="PRK08312.1"/>
    <property type="match status" value="1"/>
</dbReference>
<dbReference type="RefSeq" id="WP_113287546.1">
    <property type="nucleotide sequence ID" value="NZ_QNTQ01000001.1"/>
</dbReference>
<protein>
    <submittedName>
        <fullName evidence="5">Uncharacterized protein</fullName>
    </submittedName>
</protein>
<dbReference type="GO" id="GO:0016903">
    <property type="term" value="F:oxidoreductase activity, acting on the aldehyde or oxo group of donors"/>
    <property type="evidence" value="ECO:0007669"/>
    <property type="project" value="InterPro"/>
</dbReference>
<comment type="caution">
    <text evidence="5">The sequence shown here is derived from an EMBL/GenBank/DDBJ whole genome shotgun (WGS) entry which is preliminary data.</text>
</comment>
<feature type="domain" description="Pyruvate/ketoisovalerate oxidoreductase catalytic" evidence="3">
    <location>
        <begin position="29"/>
        <end position="215"/>
    </location>
</feature>
<gene>
    <name evidence="5" type="ORF">DRV85_00900</name>
</gene>
<dbReference type="InterPro" id="IPR046667">
    <property type="entry name" value="DUF6537"/>
</dbReference>
<feature type="compositionally biased region" description="Basic and acidic residues" evidence="2">
    <location>
        <begin position="215"/>
        <end position="224"/>
    </location>
</feature>
<sequence>MNQAAPILETGSRDARLDQIVKLAVMAVGGQGGGVLNGWIVRLAERNGYVAQATSVAGVAQRTGATIYYVEMMPDTGKQPVFALAPAEGDVDILIAAEMMEAGRAIMRGFVTPDRTLLIASTHRALAVSEKIVPGSGIADAAEVRRAAEKAAKDFIAFDMDRMAEEAGTVISASLFGALAGSGALPFDVESYRETIRESGRGVEASLRAFEAAREAAEARRQETEPAEAPKPPEAKVAGPKALVGEWERLVARADALPGEEAQRLARAGLKKVVDYQDLAYGAAYMDRVEAAAARDARAGGAEQGHAFTANAAKYLANAMAYDDIIRVADLKTRAPRTARIDKEMRKGDEHLIRVTEYVHPGAAEFVSLMPAGLGRWVEARPKVWRGIDRLVNRGRRIRSDRVLGFLMFYTLGGLRRWRRRLLRHQVEEAHWTEWLEAAEARLPRDYALAVETLKARRLIKGYSDTHKRGLNKYDKVMSGIALVEGREDAADWANRLIQAALKDPEGKALEDALQTVRSFTTAGAA</sequence>
<dbReference type="PANTHER" id="PTHR43854">
    <property type="entry name" value="INDOLEPYRUVATE OXIDOREDUCTASE SUBUNIT IORB"/>
    <property type="match status" value="1"/>
</dbReference>
<evidence type="ECO:0000259" key="4">
    <source>
        <dbReference type="Pfam" id="PF20169"/>
    </source>
</evidence>
<reference evidence="5 6" key="1">
    <citation type="submission" date="2018-07" db="EMBL/GenBank/DDBJ databases">
        <title>Rhodosalinus sp. strain E84T genomic sequence and assembly.</title>
        <authorList>
            <person name="Liu Z.-W."/>
            <person name="Lu D.-C."/>
        </authorList>
    </citation>
    <scope>NUCLEOTIDE SEQUENCE [LARGE SCALE GENOMIC DNA]</scope>
    <source>
        <strain evidence="5 6">E84</strain>
    </source>
</reference>
<dbReference type="Pfam" id="PF20169">
    <property type="entry name" value="DUF6537"/>
    <property type="match status" value="1"/>
</dbReference>
<name>A0A365UF96_9RHOB</name>
<dbReference type="OrthoDB" id="1490270at2"/>
<evidence type="ECO:0000313" key="6">
    <source>
        <dbReference type="Proteomes" id="UP000253370"/>
    </source>
</evidence>
<dbReference type="EMBL" id="QNTQ01000001">
    <property type="protein sequence ID" value="RBI87523.1"/>
    <property type="molecule type" value="Genomic_DNA"/>
</dbReference>
<keyword evidence="1" id="KW-0560">Oxidoreductase</keyword>
<keyword evidence="6" id="KW-1185">Reference proteome</keyword>